<dbReference type="InterPro" id="IPR006657">
    <property type="entry name" value="MoPterin_dinucl-bd_dom"/>
</dbReference>
<dbReference type="Pfam" id="PF00384">
    <property type="entry name" value="Molybdopterin"/>
    <property type="match status" value="1"/>
</dbReference>
<dbReference type="InterPro" id="IPR009010">
    <property type="entry name" value="Asp_de-COase-like_dom_sf"/>
</dbReference>
<keyword evidence="7" id="KW-0408">Iron</keyword>
<dbReference type="PANTHER" id="PTHR43742">
    <property type="entry name" value="TRIMETHYLAMINE-N-OXIDE REDUCTASE"/>
    <property type="match status" value="1"/>
</dbReference>
<feature type="domain" description="4Fe-4S Mo/W bis-MGD-type" evidence="9">
    <location>
        <begin position="68"/>
        <end position="154"/>
    </location>
</feature>
<dbReference type="InterPro" id="IPR041929">
    <property type="entry name" value="Tetrathionate-R_A_N"/>
</dbReference>
<dbReference type="KEGG" id="ddn:DND132_3117"/>
<dbReference type="InterPro" id="IPR050612">
    <property type="entry name" value="Prok_Mopterin_Oxidored"/>
</dbReference>
<evidence type="ECO:0000256" key="5">
    <source>
        <dbReference type="ARBA" id="ARBA00022729"/>
    </source>
</evidence>
<dbReference type="PANTHER" id="PTHR43742:SF9">
    <property type="entry name" value="TETRATHIONATE REDUCTASE SUBUNIT A"/>
    <property type="match status" value="1"/>
</dbReference>
<evidence type="ECO:0000256" key="4">
    <source>
        <dbReference type="ARBA" id="ARBA00022723"/>
    </source>
</evidence>
<sequence length="1025" mass="111074">MDKNRRELVKNTLAVAGLGMLGAGALLKPGRAEAAQAAMPEDPARVSPESLAPEYERTPEGVRLGEGQHMAFNQCWGCTTFCGVRLHIDDATDDVVRVAGNPYNPLSHEKHFPMSMPVGEALDRLSADKDMGHAQRSAVCGRGAAMFETAHSPFRITRCLKRAGKRGENRWTHISFEQLLEEVVEGGDLFGEGHVDGLRAIRDLKTPANPGHPEFGPVSNQLLLTYAVDDGRSDFFFRRFGMNAFGTKNFGKHGAYCGLSFRIGSGMFMDDLTKNAHIKPDWANCEFALFWGTAPSQAGNPFNRSARILASARTDGDLHYAVIDPVLRMPASDAARERSRWVPINPGMDSALAMGMIRWIIENERYDRNFLVRPNTAAAEKAGEISICNATYLVVRSGGSRGKFLRAAQLGLGSDEAFVVVDAATDKPVSFDACDEGVLDFAGELTLASGEIVRVATAFRLLKEQAMAHGLDEMSARCGVPVERIVELAREFTAHGKKAAVDVHGGMMSTSGANATFTVLTLNTLIGNINAKGGISATAGNYHGPAMNGPRYDLNKFPGQIQAKGFPAIRCRAPYQKSTEFKEKKAAGQNPYPARYPWYPFTPPNMPAEHLLSHVNGHPFRYKCWINWTGNVIYGHGGLHRAVDEALKDPASLPLIIGIDTFHNETNAYADYLVPDPCMFEGWGGFSGAWSGVLTKMSTARWPAVAPKQEKTSDGRPVCMEQFLIEAAKRMGLPGFGDQAIPAADGTAAPLHGPEDYYLRLAANIAFFKDQVLPAPSEEDIALSGIGRILPDIERTLREDERGPVAAVYSRGGRFAPYGKSYDGEWLGGRWKKTLQIYNEQVGTAINSQTGEPYLGVATFMPPKLTDGSELRAVWTEADYPLVMTSFKSNLINSYAVVLDRLRAIKPLNMVMVNDRDAARFGLAHGDEVEITSPAASARATVVVGDVVAPGVVAVEHGFGHRSLGAADVIVDGHVIKANPGAANGFSLNDLVPNDPTRRGVSTLQEHETGAAARQGIPVRIKKIG</sequence>
<keyword evidence="4" id="KW-0479">Metal-binding</keyword>
<dbReference type="Proteomes" id="UP000007845">
    <property type="component" value="Chromosome"/>
</dbReference>
<evidence type="ECO:0000256" key="8">
    <source>
        <dbReference type="ARBA" id="ARBA00023014"/>
    </source>
</evidence>
<evidence type="ECO:0000256" key="1">
    <source>
        <dbReference type="ARBA" id="ARBA00010312"/>
    </source>
</evidence>
<dbReference type="InterPro" id="IPR006311">
    <property type="entry name" value="TAT_signal"/>
</dbReference>
<dbReference type="AlphaFoldDB" id="F0JK71"/>
<evidence type="ECO:0000256" key="6">
    <source>
        <dbReference type="ARBA" id="ARBA00023002"/>
    </source>
</evidence>
<protein>
    <submittedName>
        <fullName evidence="10">Molybdopterin dinucleotide-binding region</fullName>
    </submittedName>
</protein>
<keyword evidence="8" id="KW-0411">Iron-sulfur</keyword>
<dbReference type="RefSeq" id="WP_014323744.1">
    <property type="nucleotide sequence ID" value="NC_016803.1"/>
</dbReference>
<dbReference type="GO" id="GO:0046872">
    <property type="term" value="F:metal ion binding"/>
    <property type="evidence" value="ECO:0007669"/>
    <property type="project" value="UniProtKB-KW"/>
</dbReference>
<dbReference type="Gene3D" id="3.40.50.740">
    <property type="match status" value="1"/>
</dbReference>
<keyword evidence="2" id="KW-0004">4Fe-4S</keyword>
<dbReference type="Gene3D" id="2.40.40.20">
    <property type="match status" value="1"/>
</dbReference>
<comment type="similarity">
    <text evidence="1">Belongs to the prokaryotic molybdopterin-containing oxidoreductase family.</text>
</comment>
<dbReference type="SMART" id="SM00926">
    <property type="entry name" value="Molybdop_Fe4S4"/>
    <property type="match status" value="1"/>
</dbReference>
<keyword evidence="6" id="KW-0560">Oxidoreductase</keyword>
<gene>
    <name evidence="10" type="ORF">DND132_3117</name>
</gene>
<dbReference type="PROSITE" id="PS51669">
    <property type="entry name" value="4FE4S_MOW_BIS_MGD"/>
    <property type="match status" value="1"/>
</dbReference>
<dbReference type="eggNOG" id="COG0243">
    <property type="taxonomic scope" value="Bacteria"/>
</dbReference>
<organism evidence="10 11">
    <name type="scientific">Pseudodesulfovibrio mercurii</name>
    <dbReference type="NCBI Taxonomy" id="641491"/>
    <lineage>
        <taxon>Bacteria</taxon>
        <taxon>Pseudomonadati</taxon>
        <taxon>Thermodesulfobacteriota</taxon>
        <taxon>Desulfovibrionia</taxon>
        <taxon>Desulfovibrionales</taxon>
        <taxon>Desulfovibrionaceae</taxon>
    </lineage>
</organism>
<dbReference type="OrthoDB" id="9810782at2"/>
<evidence type="ECO:0000313" key="11">
    <source>
        <dbReference type="Proteomes" id="UP000007845"/>
    </source>
</evidence>
<dbReference type="SUPFAM" id="SSF50692">
    <property type="entry name" value="ADC-like"/>
    <property type="match status" value="1"/>
</dbReference>
<dbReference type="SUPFAM" id="SSF53706">
    <property type="entry name" value="Formate dehydrogenase/DMSO reductase, domains 1-3"/>
    <property type="match status" value="1"/>
</dbReference>
<evidence type="ECO:0000256" key="2">
    <source>
        <dbReference type="ARBA" id="ARBA00022485"/>
    </source>
</evidence>
<dbReference type="GO" id="GO:0016491">
    <property type="term" value="F:oxidoreductase activity"/>
    <property type="evidence" value="ECO:0007669"/>
    <property type="project" value="UniProtKB-KW"/>
</dbReference>
<evidence type="ECO:0000313" key="10">
    <source>
        <dbReference type="EMBL" id="EGB16320.1"/>
    </source>
</evidence>
<dbReference type="Gene3D" id="3.30.200.210">
    <property type="match status" value="1"/>
</dbReference>
<dbReference type="CDD" id="cd02758">
    <property type="entry name" value="MopB_Tetrathionate-Ra"/>
    <property type="match status" value="1"/>
</dbReference>
<dbReference type="Pfam" id="PF01568">
    <property type="entry name" value="Molydop_binding"/>
    <property type="match status" value="1"/>
</dbReference>
<keyword evidence="11" id="KW-1185">Reference proteome</keyword>
<keyword evidence="5" id="KW-0732">Signal</keyword>
<dbReference type="InterPro" id="IPR006963">
    <property type="entry name" value="Mopterin_OxRdtase_4Fe-4S_dom"/>
</dbReference>
<dbReference type="HOGENOM" id="CLU_008235_0_0_7"/>
<dbReference type="Gene3D" id="3.40.228.10">
    <property type="entry name" value="Dimethylsulfoxide Reductase, domain 2"/>
    <property type="match status" value="1"/>
</dbReference>
<dbReference type="GO" id="GO:0051539">
    <property type="term" value="F:4 iron, 4 sulfur cluster binding"/>
    <property type="evidence" value="ECO:0007669"/>
    <property type="project" value="UniProtKB-KW"/>
</dbReference>
<proteinExistence type="inferred from homology"/>
<accession>F0JK71</accession>
<name>F0JK71_9BACT</name>
<evidence type="ECO:0000256" key="3">
    <source>
        <dbReference type="ARBA" id="ARBA00022505"/>
    </source>
</evidence>
<reference evidence="10 11" key="1">
    <citation type="journal article" date="2011" name="J. Bacteriol.">
        <title>Genome sequence of the mercury-methylating strain Desulfovibrio desulfuricans ND132.</title>
        <authorList>
            <person name="Brown S.D."/>
            <person name="Gilmour C.C."/>
            <person name="Kucken A.M."/>
            <person name="Wall J.D."/>
            <person name="Elias D.A."/>
            <person name="Brandt C.C."/>
            <person name="Podar M."/>
            <person name="Chertkov O."/>
            <person name="Held B."/>
            <person name="Bruce D.C."/>
            <person name="Detter J.C."/>
            <person name="Tapia R."/>
            <person name="Han C.S."/>
            <person name="Goodwin L.A."/>
            <person name="Cheng J.F."/>
            <person name="Pitluck S."/>
            <person name="Woyke T."/>
            <person name="Mikhailova N."/>
            <person name="Ivanova N.N."/>
            <person name="Han J."/>
            <person name="Lucas S."/>
            <person name="Lapidus A.L."/>
            <person name="Land M.L."/>
            <person name="Hauser L.J."/>
            <person name="Palumbo A.V."/>
        </authorList>
    </citation>
    <scope>NUCLEOTIDE SEQUENCE [LARGE SCALE GENOMIC DNA]</scope>
    <source>
        <strain evidence="10 11">ND132</strain>
    </source>
</reference>
<dbReference type="EMBL" id="CP003220">
    <property type="protein sequence ID" value="EGB16320.1"/>
    <property type="molecule type" value="Genomic_DNA"/>
</dbReference>
<dbReference type="InterPro" id="IPR006656">
    <property type="entry name" value="Mopterin_OxRdtase"/>
</dbReference>
<evidence type="ECO:0000256" key="7">
    <source>
        <dbReference type="ARBA" id="ARBA00023004"/>
    </source>
</evidence>
<dbReference type="GO" id="GO:0043546">
    <property type="term" value="F:molybdopterin cofactor binding"/>
    <property type="evidence" value="ECO:0007669"/>
    <property type="project" value="InterPro"/>
</dbReference>
<dbReference type="PROSITE" id="PS51318">
    <property type="entry name" value="TAT"/>
    <property type="match status" value="1"/>
</dbReference>
<keyword evidence="3" id="KW-0500">Molybdenum</keyword>
<dbReference type="STRING" id="641491.DND132_3117"/>
<evidence type="ECO:0000259" key="9">
    <source>
        <dbReference type="PROSITE" id="PS51669"/>
    </source>
</evidence>